<keyword evidence="3" id="KW-1185">Reference proteome</keyword>
<dbReference type="Gene3D" id="3.60.15.10">
    <property type="entry name" value="Ribonuclease Z/Hydroxyacylglutathione hydrolase-like"/>
    <property type="match status" value="1"/>
</dbReference>
<dbReference type="InterPro" id="IPR036388">
    <property type="entry name" value="WH-like_DNA-bd_sf"/>
</dbReference>
<dbReference type="EMBL" id="SHLA01000001">
    <property type="protein sequence ID" value="RZU62487.1"/>
    <property type="molecule type" value="Genomic_DNA"/>
</dbReference>
<comment type="caution">
    <text evidence="2">The sequence shown here is derived from an EMBL/GenBank/DDBJ whole genome shotgun (WGS) entry which is preliminary data.</text>
</comment>
<dbReference type="RefSeq" id="WP_130451071.1">
    <property type="nucleotide sequence ID" value="NZ_SHLA01000001.1"/>
</dbReference>
<dbReference type="PANTHER" id="PTHR23131:SF0">
    <property type="entry name" value="ENDORIBONUCLEASE LACTB2"/>
    <property type="match status" value="1"/>
</dbReference>
<dbReference type="AlphaFoldDB" id="A0A4Q8ADZ4"/>
<evidence type="ECO:0000313" key="3">
    <source>
        <dbReference type="Proteomes" id="UP000292685"/>
    </source>
</evidence>
<proteinExistence type="predicted"/>
<dbReference type="OrthoDB" id="9788263at2"/>
<reference evidence="2 3" key="1">
    <citation type="submission" date="2019-02" db="EMBL/GenBank/DDBJ databases">
        <title>Sequencing the genomes of 1000 actinobacteria strains.</title>
        <authorList>
            <person name="Klenk H.-P."/>
        </authorList>
    </citation>
    <scope>NUCLEOTIDE SEQUENCE [LARGE SCALE GENOMIC DNA]</scope>
    <source>
        <strain evidence="2 3">DSM 17364</strain>
    </source>
</reference>
<protein>
    <submittedName>
        <fullName evidence="2">Glyoxylase-like metal-dependent hydrolase (Beta-lactamase superfamily II)</fullName>
    </submittedName>
</protein>
<evidence type="ECO:0000259" key="1">
    <source>
        <dbReference type="SMART" id="SM00849"/>
    </source>
</evidence>
<dbReference type="SMART" id="SM00849">
    <property type="entry name" value="Lactamase_B"/>
    <property type="match status" value="1"/>
</dbReference>
<accession>A0A4Q8ADZ4</accession>
<dbReference type="SUPFAM" id="SSF56281">
    <property type="entry name" value="Metallo-hydrolase/oxidoreductase"/>
    <property type="match status" value="1"/>
</dbReference>
<feature type="domain" description="Metallo-beta-lactamase" evidence="1">
    <location>
        <begin position="29"/>
        <end position="200"/>
    </location>
</feature>
<dbReference type="InterPro" id="IPR036866">
    <property type="entry name" value="RibonucZ/Hydroxyglut_hydro"/>
</dbReference>
<gene>
    <name evidence="2" type="ORF">EV380_2083</name>
</gene>
<dbReference type="InterPro" id="IPR001279">
    <property type="entry name" value="Metallo-B-lactamas"/>
</dbReference>
<dbReference type="Pfam" id="PF00753">
    <property type="entry name" value="Lactamase_B"/>
    <property type="match status" value="1"/>
</dbReference>
<keyword evidence="2" id="KW-0378">Hydrolase</keyword>
<sequence>MVDSSQPTPVSAFASMLLAPNPGPMTLDGTQSYAVRFPGHDSVVVVDPGPADDAHLTALAALGDVALVLITHHHPDHTAGIDRLHDLTGAPVRAAAAEFCRPAATGHPAHGTDAGRTLRHGEVIEAAGVQIKVLATPGHTSDSMSFFLPDDGAHGAMITGDTILGRGTTILDFPDGTLGDYLETLETLSGFGDAKVLPAHGGTLPSLASIACAYRAHREERIAQVRAAVELIEGGRAGAEGPAAATVAEVADVVYADVDPSVRSAAEHSVAAQLAYLHGEDHR</sequence>
<evidence type="ECO:0000313" key="2">
    <source>
        <dbReference type="EMBL" id="RZU62487.1"/>
    </source>
</evidence>
<dbReference type="GO" id="GO:0016787">
    <property type="term" value="F:hydrolase activity"/>
    <property type="evidence" value="ECO:0007669"/>
    <property type="project" value="UniProtKB-KW"/>
</dbReference>
<dbReference type="Proteomes" id="UP000292685">
    <property type="component" value="Unassembled WGS sequence"/>
</dbReference>
<dbReference type="PANTHER" id="PTHR23131">
    <property type="entry name" value="ENDORIBONUCLEASE LACTB2"/>
    <property type="match status" value="1"/>
</dbReference>
<organism evidence="2 3">
    <name type="scientific">Zhihengliuella halotolerans</name>
    <dbReference type="NCBI Taxonomy" id="370736"/>
    <lineage>
        <taxon>Bacteria</taxon>
        <taxon>Bacillati</taxon>
        <taxon>Actinomycetota</taxon>
        <taxon>Actinomycetes</taxon>
        <taxon>Micrococcales</taxon>
        <taxon>Micrococcaceae</taxon>
        <taxon>Zhihengliuella</taxon>
    </lineage>
</organism>
<name>A0A4Q8ADZ4_9MICC</name>
<dbReference type="CDD" id="cd16278">
    <property type="entry name" value="metallo-hydrolase-like_MBL-fold"/>
    <property type="match status" value="1"/>
</dbReference>
<dbReference type="Pfam" id="PF17778">
    <property type="entry name" value="WHD_BLACT"/>
    <property type="match status" value="1"/>
</dbReference>
<dbReference type="Gene3D" id="1.10.10.10">
    <property type="entry name" value="Winged helix-like DNA-binding domain superfamily/Winged helix DNA-binding domain"/>
    <property type="match status" value="1"/>
</dbReference>
<dbReference type="InterPro" id="IPR041516">
    <property type="entry name" value="LACTB2_WH"/>
</dbReference>
<dbReference type="InterPro" id="IPR050662">
    <property type="entry name" value="Sec-metab_biosynth-thioest"/>
</dbReference>